<dbReference type="Proteomes" id="UP000309454">
    <property type="component" value="Unassembled WGS sequence"/>
</dbReference>
<dbReference type="InterPro" id="IPR014060">
    <property type="entry name" value="PglZ"/>
</dbReference>
<evidence type="ECO:0000256" key="1">
    <source>
        <dbReference type="SAM" id="MobiDB-lite"/>
    </source>
</evidence>
<dbReference type="RefSeq" id="WP_136846148.1">
    <property type="nucleotide sequence ID" value="NZ_CAOKAH010000006.1"/>
</dbReference>
<dbReference type="SUPFAM" id="SSF53649">
    <property type="entry name" value="Alkaline phosphatase-like"/>
    <property type="match status" value="1"/>
</dbReference>
<gene>
    <name evidence="2" type="primary">pglZ</name>
    <name evidence="2" type="ORF">E5982_08785</name>
</gene>
<feature type="region of interest" description="Disordered" evidence="1">
    <location>
        <begin position="55"/>
        <end position="75"/>
    </location>
</feature>
<evidence type="ECO:0000313" key="3">
    <source>
        <dbReference type="Proteomes" id="UP000309454"/>
    </source>
</evidence>
<dbReference type="EMBL" id="SSTM01000007">
    <property type="protein sequence ID" value="TJW09735.1"/>
    <property type="molecule type" value="Genomic_DNA"/>
</dbReference>
<organism evidence="2 3">
    <name type="scientific">Parvibacter caecicola</name>
    <dbReference type="NCBI Taxonomy" id="747645"/>
    <lineage>
        <taxon>Bacteria</taxon>
        <taxon>Bacillati</taxon>
        <taxon>Actinomycetota</taxon>
        <taxon>Coriobacteriia</taxon>
        <taxon>Coriobacteriales</taxon>
        <taxon>Coriobacteriaceae</taxon>
        <taxon>Parvibacter</taxon>
    </lineage>
</organism>
<evidence type="ECO:0000313" key="2">
    <source>
        <dbReference type="EMBL" id="TJW09735.1"/>
    </source>
</evidence>
<keyword evidence="3" id="KW-1185">Reference proteome</keyword>
<sequence length="903" mass="100149">MKATGGNLDVRQQLAERFSAPLPECAQRHIVIWHDPEGEFEEEFAQLAGVAGEGAAAEGAADAGDGDGPGAPATAELGGRQVRCIPVRDGELFATKLLVNRQSDGQHLLLYRRRARGELEGDWLADVELYAGHFQADYLSLLVSELEVDDTSEVRGALREYAAFFRSQKRTAKFKAKLSRGSSERDIALGVLCVLCDAEKDDPTTVLAAYANCCAEALEQPEALEQLMELLGKYGALEPLGRLLLHIAGYQGQPDDARAFLRHLLLSALSATLDPGKLQGLERSIAPQNAGYCFGVVNEWRQRAGEDKSSLLYEACCAVEAECDLPKRLSGLPLADLLAADVFPCVNETLLQQLFESVSRGSDRRADMKQVLEGRRSMMWHGLFEVYFRCLEAAAKVQGFFLDHTQAFQLGQSADIWRAYQEDWWQMDAAYRCFCDAYRRSILDLSRLDDAARDLCSWVDSIYTNWFLGESNRCWLDAAYYQFEVLGHAEGIPLQRDFYRDHVMPALGGGKCVVVGICDGMRYGVGRELAEYLERETKGNAEVSAMQAVFPSETKFGMAALLPHRALSFTEEGEVLADGMPTRTTEERQRVLQAMRPASRAVQFSDLVAMSRDQQRQLAEGQEVLYVYQNTIDKAGHGDEAGQDVFGACEQALRDMKALVDIAVKHMGARQVIITADHGFLFTHKGISEIDQVARDALSEAPLEVHRRYLRGPAGASSGPLLQVSGQPVGGERWSWWAARECLRIKAPGSKHFVHGGISLQELCVPVVRFKNSRSGAKDYVSKQSAAIKLLSSNHRVTSNFFALDFFQTEPVGGKVLEAAYELCFTDETGREVSDTQVLRADKADADQRDRQFRVRFNLKPGLQFDSRAAYKLVVRSAATQAVEWSEPFTIDVAFGSEEGFDW</sequence>
<protein>
    <submittedName>
        <fullName evidence="2">BREX-1 system phosphatase PglZ type A</fullName>
    </submittedName>
</protein>
<dbReference type="NCBIfam" id="TIGR02687">
    <property type="entry name" value="BREX-1 system phosphatase PglZ type A"/>
    <property type="match status" value="1"/>
</dbReference>
<proteinExistence type="predicted"/>
<dbReference type="OrthoDB" id="9769734at2"/>
<accession>A0A4T9T9L0</accession>
<reference evidence="2 3" key="1">
    <citation type="submission" date="2019-04" db="EMBL/GenBank/DDBJ databases">
        <title>Microbes associate with the intestines of laboratory mice.</title>
        <authorList>
            <person name="Navarre W."/>
            <person name="Wong E."/>
            <person name="Huang K.C."/>
            <person name="Tropini C."/>
            <person name="Ng K."/>
            <person name="Yu B."/>
        </authorList>
    </citation>
    <scope>NUCLEOTIDE SEQUENCE [LARGE SCALE GENOMIC DNA]</scope>
    <source>
        <strain evidence="2 3">NM48_B13</strain>
    </source>
</reference>
<name>A0A4T9T9L0_9ACTN</name>
<dbReference type="Pfam" id="PF08665">
    <property type="entry name" value="PglZ"/>
    <property type="match status" value="1"/>
</dbReference>
<dbReference type="InterPro" id="IPR017850">
    <property type="entry name" value="Alkaline_phosphatase_core_sf"/>
</dbReference>
<comment type="caution">
    <text evidence="2">The sequence shown here is derived from an EMBL/GenBank/DDBJ whole genome shotgun (WGS) entry which is preliminary data.</text>
</comment>
<dbReference type="AlphaFoldDB" id="A0A4T9T9L0"/>